<evidence type="ECO:0000313" key="5">
    <source>
        <dbReference type="Proteomes" id="UP000256977"/>
    </source>
</evidence>
<feature type="transmembrane region" description="Helical" evidence="2">
    <location>
        <begin position="498"/>
        <end position="520"/>
    </location>
</feature>
<organism evidence="4 5">
    <name type="scientific">Cohnella phaseoli</name>
    <dbReference type="NCBI Taxonomy" id="456490"/>
    <lineage>
        <taxon>Bacteria</taxon>
        <taxon>Bacillati</taxon>
        <taxon>Bacillota</taxon>
        <taxon>Bacilli</taxon>
        <taxon>Bacillales</taxon>
        <taxon>Paenibacillaceae</taxon>
        <taxon>Cohnella</taxon>
    </lineage>
</organism>
<dbReference type="PANTHER" id="PTHR10566">
    <property type="entry name" value="CHAPERONE-ACTIVITY OF BC1 COMPLEX CABC1 -RELATED"/>
    <property type="match status" value="1"/>
</dbReference>
<dbReference type="PANTHER" id="PTHR10566:SF113">
    <property type="entry name" value="PROTEIN ACTIVITY OF BC1 COMPLEX KINASE 7, CHLOROPLASTIC"/>
    <property type="match status" value="1"/>
</dbReference>
<name>A0A3D9ICD5_9BACL</name>
<keyword evidence="2" id="KW-1133">Transmembrane helix</keyword>
<evidence type="ECO:0000313" key="4">
    <source>
        <dbReference type="EMBL" id="RED59428.1"/>
    </source>
</evidence>
<evidence type="ECO:0000256" key="1">
    <source>
        <dbReference type="ARBA" id="ARBA00009670"/>
    </source>
</evidence>
<dbReference type="OrthoDB" id="9795390at2"/>
<dbReference type="EMBL" id="QRDZ01000031">
    <property type="protein sequence ID" value="RED59428.1"/>
    <property type="molecule type" value="Genomic_DNA"/>
</dbReference>
<protein>
    <submittedName>
        <fullName evidence="4">2-octaprenylphenol hydroxylase</fullName>
    </submittedName>
</protein>
<dbReference type="InterPro" id="IPR050154">
    <property type="entry name" value="UbiB_kinase"/>
</dbReference>
<sequence>MNLGQRIRRLRRYRSIATALVRSGLGYVAHDMGLTDKLLFFRSEERRGVKGKSLGERIRMLLEELGPTFVKLGQLASSRPDLLPADIVSELERLQDQVAAFPFEQAAAIIEQELGDSANRLFMHLYETPIAAASIGQVYHARLRDGRDVVVKVQRPHILRLIETDLGILADWAKLAESRMEWARHYRLADMVEELGVALRAELDFDKEARSAEQFALRNGGTEKMRVPAVYREYSSRRVLTMDYIEGIKLSELGNLDRAGLDRATLAERYARSIFRQVLLDGFFHGDPHPGNVLALPDGTLAWLDFGMMGRLSAATKTSFTAFVIALRNQNSKGVLRAISRMGVVPEAADRDRLLADIEELRDKYYKVPFQRLRLGEAVHDLFDVALKHRIAIPRELVLLGKTFLTMEGVVTMLDPTFSVFDVAEPFGKSLLLKRLDPRTWLSEWAEDIPEYIGILGDLPAGIRQISRLLRQGKLHIETDVPQIDAIMAKLDRIGSRLALSIVLLSLSIVMLGLIVGAALNHAKTVLWRIPVIEIGLGVALFMLVWLIASIIRSSRF</sequence>
<keyword evidence="2" id="KW-0472">Membrane</keyword>
<dbReference type="AlphaFoldDB" id="A0A3D9ICD5"/>
<feature type="transmembrane region" description="Helical" evidence="2">
    <location>
        <begin position="526"/>
        <end position="549"/>
    </location>
</feature>
<comment type="similarity">
    <text evidence="1">Belongs to the protein kinase superfamily. ADCK protein kinase family.</text>
</comment>
<dbReference type="InterPro" id="IPR004147">
    <property type="entry name" value="ABC1_dom"/>
</dbReference>
<dbReference type="InterPro" id="IPR011009">
    <property type="entry name" value="Kinase-like_dom_sf"/>
</dbReference>
<keyword evidence="5" id="KW-1185">Reference proteome</keyword>
<dbReference type="Pfam" id="PF03109">
    <property type="entry name" value="ABC1"/>
    <property type="match status" value="1"/>
</dbReference>
<evidence type="ECO:0000256" key="2">
    <source>
        <dbReference type="SAM" id="Phobius"/>
    </source>
</evidence>
<proteinExistence type="inferred from homology"/>
<reference evidence="4 5" key="1">
    <citation type="submission" date="2018-07" db="EMBL/GenBank/DDBJ databases">
        <title>Genomic Encyclopedia of Type Strains, Phase III (KMG-III): the genomes of soil and plant-associated and newly described type strains.</title>
        <authorList>
            <person name="Whitman W."/>
        </authorList>
    </citation>
    <scope>NUCLEOTIDE SEQUENCE [LARGE SCALE GENOMIC DNA]</scope>
    <source>
        <strain evidence="4 5">CECT 7287</strain>
    </source>
</reference>
<keyword evidence="2" id="KW-0812">Transmembrane</keyword>
<dbReference type="CDD" id="cd05121">
    <property type="entry name" value="ABC1_ADCK3-like"/>
    <property type="match status" value="1"/>
</dbReference>
<dbReference type="RefSeq" id="WP_116064257.1">
    <property type="nucleotide sequence ID" value="NZ_QRDZ01000031.1"/>
</dbReference>
<gene>
    <name evidence="4" type="ORF">DFP98_13121</name>
</gene>
<dbReference type="Proteomes" id="UP000256977">
    <property type="component" value="Unassembled WGS sequence"/>
</dbReference>
<comment type="caution">
    <text evidence="4">The sequence shown here is derived from an EMBL/GenBank/DDBJ whole genome shotgun (WGS) entry which is preliminary data.</text>
</comment>
<evidence type="ECO:0000259" key="3">
    <source>
        <dbReference type="Pfam" id="PF03109"/>
    </source>
</evidence>
<accession>A0A3D9ICD5</accession>
<feature type="domain" description="ABC1 atypical kinase-like" evidence="3">
    <location>
        <begin position="93"/>
        <end position="337"/>
    </location>
</feature>
<dbReference type="SUPFAM" id="SSF56112">
    <property type="entry name" value="Protein kinase-like (PK-like)"/>
    <property type="match status" value="1"/>
</dbReference>